<dbReference type="InterPro" id="IPR049398">
    <property type="entry name" value="ETF-QO/FixC_UQ-bd"/>
</dbReference>
<evidence type="ECO:0000256" key="5">
    <source>
        <dbReference type="ARBA" id="ARBA00022723"/>
    </source>
</evidence>
<evidence type="ECO:0000256" key="1">
    <source>
        <dbReference type="ARBA" id="ARBA00001974"/>
    </source>
</evidence>
<dbReference type="GO" id="GO:0046872">
    <property type="term" value="F:metal ion binding"/>
    <property type="evidence" value="ECO:0007669"/>
    <property type="project" value="UniProtKB-KW"/>
</dbReference>
<dbReference type="PANTHER" id="PTHR10617">
    <property type="entry name" value="ELECTRON TRANSFER FLAVOPROTEIN-UBIQUINONE OXIDOREDUCTASE"/>
    <property type="match status" value="1"/>
</dbReference>
<evidence type="ECO:0000256" key="6">
    <source>
        <dbReference type="ARBA" id="ARBA00022827"/>
    </source>
</evidence>
<name>A0AAU8CU47_9HYPH</name>
<dbReference type="SUPFAM" id="SSF54862">
    <property type="entry name" value="4Fe-4S ferredoxins"/>
    <property type="match status" value="1"/>
</dbReference>
<dbReference type="GO" id="GO:0004174">
    <property type="term" value="F:electron-transferring-flavoprotein dehydrogenase activity"/>
    <property type="evidence" value="ECO:0007669"/>
    <property type="project" value="UniProtKB-UniRule"/>
</dbReference>
<dbReference type="EMBL" id="CP159253">
    <property type="protein sequence ID" value="XCG50358.1"/>
    <property type="molecule type" value="Genomic_DNA"/>
</dbReference>
<comment type="cofactor">
    <cofactor evidence="12">
        <name>[4Fe-4S] cluster</name>
        <dbReference type="ChEBI" id="CHEBI:49883"/>
    </cofactor>
    <text evidence="12">Binds 1 [4Fe-4S] cluster.</text>
</comment>
<keyword evidence="9 12" id="KW-0408">Iron</keyword>
<keyword evidence="6 12" id="KW-0274">FAD</keyword>
<keyword evidence="10 12" id="KW-0411">Iron-sulfur</keyword>
<evidence type="ECO:0000313" key="14">
    <source>
        <dbReference type="EMBL" id="XCG50358.1"/>
    </source>
</evidence>
<dbReference type="Pfam" id="PF05187">
    <property type="entry name" value="Fer4_ETF_QO"/>
    <property type="match status" value="2"/>
</dbReference>
<evidence type="ECO:0000256" key="4">
    <source>
        <dbReference type="ARBA" id="ARBA00022630"/>
    </source>
</evidence>
<comment type="function">
    <text evidence="2 12">Accepts electrons from ETF and reduces ubiquinone.</text>
</comment>
<dbReference type="SUPFAM" id="SSF54373">
    <property type="entry name" value="FAD-linked reductases, C-terminal domain"/>
    <property type="match status" value="1"/>
</dbReference>
<evidence type="ECO:0000256" key="3">
    <source>
        <dbReference type="ARBA" id="ARBA00022448"/>
    </source>
</evidence>
<gene>
    <name evidence="14" type="ORF">ABVK50_07710</name>
</gene>
<keyword evidence="3 12" id="KW-0813">Transport</keyword>
<dbReference type="RefSeq" id="WP_353642113.1">
    <property type="nucleotide sequence ID" value="NZ_CP159253.1"/>
</dbReference>
<dbReference type="PROSITE" id="PS51379">
    <property type="entry name" value="4FE4S_FER_2"/>
    <property type="match status" value="1"/>
</dbReference>
<keyword evidence="7 12" id="KW-0249">Electron transport</keyword>
<evidence type="ECO:0000256" key="11">
    <source>
        <dbReference type="ARBA" id="ARBA00023075"/>
    </source>
</evidence>
<reference evidence="14" key="1">
    <citation type="submission" date="2024-06" db="EMBL/GenBank/DDBJ databases">
        <title>Mesorhizobium karijinii sp. nov., a symbiont of the iconic Swainsona formosa from arid Australia.</title>
        <authorList>
            <person name="Hill Y.J."/>
            <person name="Watkin E.L.J."/>
            <person name="O'Hara G.W."/>
            <person name="Terpolilli J."/>
            <person name="Tye M.L."/>
            <person name="Kohlmeier M.G."/>
        </authorList>
    </citation>
    <scope>NUCLEOTIDE SEQUENCE</scope>
    <source>
        <strain evidence="14">WSM2240</strain>
    </source>
</reference>
<dbReference type="InterPro" id="IPR007859">
    <property type="entry name" value="ETF-QO/FixX_C"/>
</dbReference>
<keyword evidence="8 12" id="KW-0560">Oxidoreductase</keyword>
<comment type="catalytic activity">
    <reaction evidence="12">
        <text>a ubiquinone + reduced [electron-transfer flavoprotein] = a ubiquinol + oxidized [electron-transfer flavoprotein] + H(+)</text>
        <dbReference type="Rhea" id="RHEA:24052"/>
        <dbReference type="Rhea" id="RHEA-COMP:9565"/>
        <dbReference type="Rhea" id="RHEA-COMP:9566"/>
        <dbReference type="Rhea" id="RHEA-COMP:10685"/>
        <dbReference type="Rhea" id="RHEA-COMP:10686"/>
        <dbReference type="ChEBI" id="CHEBI:15378"/>
        <dbReference type="ChEBI" id="CHEBI:16389"/>
        <dbReference type="ChEBI" id="CHEBI:17976"/>
        <dbReference type="ChEBI" id="CHEBI:57692"/>
        <dbReference type="ChEBI" id="CHEBI:58307"/>
        <dbReference type="EC" id="1.5.5.1"/>
    </reaction>
</comment>
<protein>
    <recommendedName>
        <fullName evidence="12">Electron transfer flavoprotein-ubiquinone oxidoreductase</fullName>
        <shortName evidence="12">ETF-QO</shortName>
        <ecNumber evidence="12">1.5.5.1</ecNumber>
    </recommendedName>
</protein>
<dbReference type="Gene3D" id="3.30.70.20">
    <property type="match status" value="1"/>
</dbReference>
<dbReference type="Pfam" id="PF01946">
    <property type="entry name" value="Thi4"/>
    <property type="match status" value="1"/>
</dbReference>
<evidence type="ECO:0000256" key="8">
    <source>
        <dbReference type="ARBA" id="ARBA00023002"/>
    </source>
</evidence>
<dbReference type="Pfam" id="PF21162">
    <property type="entry name" value="ETFQO_UQ-bd"/>
    <property type="match status" value="1"/>
</dbReference>
<organism evidence="14">
    <name type="scientific">Mesorhizobium sp. WSM2240</name>
    <dbReference type="NCBI Taxonomy" id="3228851"/>
    <lineage>
        <taxon>Bacteria</taxon>
        <taxon>Pseudomonadati</taxon>
        <taxon>Pseudomonadota</taxon>
        <taxon>Alphaproteobacteria</taxon>
        <taxon>Hyphomicrobiales</taxon>
        <taxon>Phyllobacteriaceae</taxon>
        <taxon>Mesorhizobium</taxon>
    </lineage>
</organism>
<keyword evidence="5 12" id="KW-0479">Metal-binding</keyword>
<evidence type="ECO:0000256" key="10">
    <source>
        <dbReference type="ARBA" id="ARBA00023014"/>
    </source>
</evidence>
<dbReference type="AlphaFoldDB" id="A0AAU8CU47"/>
<dbReference type="InterPro" id="IPR036188">
    <property type="entry name" value="FAD/NAD-bd_sf"/>
</dbReference>
<proteinExistence type="predicted"/>
<dbReference type="InterPro" id="IPR017896">
    <property type="entry name" value="4Fe4S_Fe-S-bd"/>
</dbReference>
<evidence type="ECO:0000259" key="13">
    <source>
        <dbReference type="PROSITE" id="PS51379"/>
    </source>
</evidence>
<dbReference type="Gene3D" id="3.30.9.90">
    <property type="match status" value="1"/>
</dbReference>
<evidence type="ECO:0000256" key="12">
    <source>
        <dbReference type="RuleBase" id="RU366068"/>
    </source>
</evidence>
<comment type="cofactor">
    <cofactor evidence="1 12">
        <name>FAD</name>
        <dbReference type="ChEBI" id="CHEBI:57692"/>
    </cofactor>
</comment>
<dbReference type="PRINTS" id="PR00411">
    <property type="entry name" value="PNDRDTASEI"/>
</dbReference>
<feature type="domain" description="4Fe-4S ferredoxin-type" evidence="13">
    <location>
        <begin position="531"/>
        <end position="560"/>
    </location>
</feature>
<dbReference type="InterPro" id="IPR040156">
    <property type="entry name" value="ETF-QO"/>
</dbReference>
<evidence type="ECO:0000256" key="7">
    <source>
        <dbReference type="ARBA" id="ARBA00022982"/>
    </source>
</evidence>
<dbReference type="EC" id="1.5.5.1" evidence="12"/>
<keyword evidence="11 12" id="KW-0830">Ubiquinone</keyword>
<dbReference type="SUPFAM" id="SSF51905">
    <property type="entry name" value="FAD/NAD(P)-binding domain"/>
    <property type="match status" value="1"/>
</dbReference>
<sequence length="571" mass="61522">MSEIERESMEFDVVIVGAGPAGLAAAIRLKQVNPELSVVVLEKGAEVGAHILSGAVVDPIGIDRLLPGWRDEEGHPFKTPVTDDQFLVLGKSASVRLPNFAMPPLMNNHGNYIVSLGNVCRWLAGRAEALGVEIYPGFAAADLIYNDAGAVTGVVTGDMGVERDGTHGPGFAPGMALLGKYVLIGEGARGSLAKQLISKYGLDEGRQPGKYGIGLKELWQVKPENHKPGLVQHTFGWPLDLKTGGGSFLYHLEDNQVAVGFVVHLNYKNPYLAPFEEFQRFKTHPAIRKTFEGGKRISYGARAITEGGWQSVPKLSFPGGALIGCSAGMVNVPRIKGSHNAVLSGMLAAEHAAAAIAAGRANDELEAYENAWRATDIGKDLKKVRNVKPLWSRFGTVAGVALGGFDMWTNTLFGFSLFGTMKHGKPDHASLEPAEKHKRIDYPKPDGVLTFDRLSSVFLSNTNHEENQPVHLQVKDMELQKRSEYAVFSGPSTRYCPAAVYEWVDADGNALAGGPGAAEKGGEVSHTNPEARFVINAQNCVHCKTCDIKDPNQNINWVPPQGGEGPVYPNM</sequence>
<keyword evidence="4 12" id="KW-0285">Flavoprotein</keyword>
<evidence type="ECO:0000256" key="2">
    <source>
        <dbReference type="ARBA" id="ARBA00002819"/>
    </source>
</evidence>
<accession>A0AAU8CU47</accession>
<dbReference type="PANTHER" id="PTHR10617:SF107">
    <property type="entry name" value="ELECTRON TRANSFER FLAVOPROTEIN-UBIQUINONE OXIDOREDUCTASE, MITOCHONDRIAL"/>
    <property type="match status" value="1"/>
</dbReference>
<dbReference type="Gene3D" id="3.50.50.60">
    <property type="entry name" value="FAD/NAD(P)-binding domain"/>
    <property type="match status" value="1"/>
</dbReference>
<dbReference type="GO" id="GO:0051539">
    <property type="term" value="F:4 iron, 4 sulfur cluster binding"/>
    <property type="evidence" value="ECO:0007669"/>
    <property type="project" value="UniProtKB-UniRule"/>
</dbReference>
<evidence type="ECO:0000256" key="9">
    <source>
        <dbReference type="ARBA" id="ARBA00023004"/>
    </source>
</evidence>